<proteinExistence type="predicted"/>
<dbReference type="AlphaFoldDB" id="A0A3M8Q4H4"/>
<gene>
    <name evidence="1" type="ORF">EBI00_08395</name>
</gene>
<dbReference type="RefSeq" id="WP_123095486.1">
    <property type="nucleotide sequence ID" value="NZ_RIZG01000004.1"/>
</dbReference>
<dbReference type="EMBL" id="RIZG01000004">
    <property type="protein sequence ID" value="RNF50973.1"/>
    <property type="molecule type" value="Genomic_DNA"/>
</dbReference>
<name>A0A3M8Q4H4_9GAMM</name>
<accession>A0A3M8Q4H4</accession>
<dbReference type="SUPFAM" id="SSF53756">
    <property type="entry name" value="UDP-Glycosyltransferase/glycogen phosphorylase"/>
    <property type="match status" value="1"/>
</dbReference>
<dbReference type="Pfam" id="PF13692">
    <property type="entry name" value="Glyco_trans_1_4"/>
    <property type="match status" value="1"/>
</dbReference>
<protein>
    <submittedName>
        <fullName evidence="1">Glycosyltransferase</fullName>
    </submittedName>
</protein>
<reference evidence="1 2" key="1">
    <citation type="journal article" date="2012" name="Int. J. Syst. Evol. Microbiol.">
        <title>Marinomonas hwangdonensis sp. nov., isolated from seawater.</title>
        <authorList>
            <person name="Jung Y.T."/>
            <person name="Oh T.K."/>
            <person name="Yoon J.H."/>
        </authorList>
    </citation>
    <scope>NUCLEOTIDE SEQUENCE [LARGE SCALE GENOMIC DNA]</scope>
    <source>
        <strain evidence="1 2">HDW-15</strain>
    </source>
</reference>
<keyword evidence="1" id="KW-0808">Transferase</keyword>
<evidence type="ECO:0000313" key="2">
    <source>
        <dbReference type="Proteomes" id="UP000280507"/>
    </source>
</evidence>
<dbReference type="Gene3D" id="3.40.50.2000">
    <property type="entry name" value="Glycogen Phosphorylase B"/>
    <property type="match status" value="1"/>
</dbReference>
<keyword evidence="2" id="KW-1185">Reference proteome</keyword>
<organism evidence="1 2">
    <name type="scientific">Marinomonas hwangdonensis</name>
    <dbReference type="NCBI Taxonomy" id="1053647"/>
    <lineage>
        <taxon>Bacteria</taxon>
        <taxon>Pseudomonadati</taxon>
        <taxon>Pseudomonadota</taxon>
        <taxon>Gammaproteobacteria</taxon>
        <taxon>Oceanospirillales</taxon>
        <taxon>Oceanospirillaceae</taxon>
        <taxon>Marinomonas</taxon>
    </lineage>
</organism>
<dbReference type="Proteomes" id="UP000280507">
    <property type="component" value="Unassembled WGS sequence"/>
</dbReference>
<comment type="caution">
    <text evidence="1">The sequence shown here is derived from an EMBL/GenBank/DDBJ whole genome shotgun (WGS) entry which is preliminary data.</text>
</comment>
<dbReference type="GO" id="GO:0016740">
    <property type="term" value="F:transferase activity"/>
    <property type="evidence" value="ECO:0007669"/>
    <property type="project" value="UniProtKB-KW"/>
</dbReference>
<dbReference type="CDD" id="cd03801">
    <property type="entry name" value="GT4_PimA-like"/>
    <property type="match status" value="1"/>
</dbReference>
<dbReference type="OrthoDB" id="9807209at2"/>
<evidence type="ECO:0000313" key="1">
    <source>
        <dbReference type="EMBL" id="RNF50973.1"/>
    </source>
</evidence>
<sequence length="414" mass="47863">MHLLVIGYVWPEPNSSAAGSRMMQLLSCFHRQQWQIAFASPAQKTEHMTDLSELGIEAEHITLNDASFNTYIADKNPDIVIFDRFMMEEQFGWRVEKFSPDSLRVLNTEDLHSLRQARHDAIKQNRPFAPEDLFNDHGIREIAAIHRCDLTLMISEVETTLLIDEFHVPDTHVFHLPFMLPKPQDIDALPCFEERQHFISIGNFRHAPNWDAVLQLKTEIWPKIRKRLPKAEMHIYGAYPPPKATQLHNAKEGFLVKGWAEDAQAVMKQAKLCLAPLRFGAGIKGKLVEAMQMGTPSITTTIGAESMHGGLPWNGVITDNMETFVDAAVSLYQDKESWLLMQHNGNRILQARYQAEDWEPKLINRLKLQFRLKESLRKKHFLGLMLRHHSLKSTQYMSQWIELKNKNEKVEREN</sequence>